<protein>
    <submittedName>
        <fullName evidence="1">Uncharacterized protein</fullName>
    </submittedName>
</protein>
<keyword evidence="2" id="KW-1185">Reference proteome</keyword>
<dbReference type="Proteomes" id="UP000005239">
    <property type="component" value="Unassembled WGS sequence"/>
</dbReference>
<reference evidence="1" key="2">
    <citation type="submission" date="2022-06" db="UniProtKB">
        <authorList>
            <consortium name="EnsemblMetazoa"/>
        </authorList>
    </citation>
    <scope>IDENTIFICATION</scope>
    <source>
        <strain evidence="1">PS312</strain>
    </source>
</reference>
<accession>A0A2A6BNC6</accession>
<reference evidence="2" key="1">
    <citation type="journal article" date="2008" name="Nat. Genet.">
        <title>The Pristionchus pacificus genome provides a unique perspective on nematode lifestyle and parasitism.</title>
        <authorList>
            <person name="Dieterich C."/>
            <person name="Clifton S.W."/>
            <person name="Schuster L.N."/>
            <person name="Chinwalla A."/>
            <person name="Delehaunty K."/>
            <person name="Dinkelacker I."/>
            <person name="Fulton L."/>
            <person name="Fulton R."/>
            <person name="Godfrey J."/>
            <person name="Minx P."/>
            <person name="Mitreva M."/>
            <person name="Roeseler W."/>
            <person name="Tian H."/>
            <person name="Witte H."/>
            <person name="Yang S.P."/>
            <person name="Wilson R.K."/>
            <person name="Sommer R.J."/>
        </authorList>
    </citation>
    <scope>NUCLEOTIDE SEQUENCE [LARGE SCALE GENOMIC DNA]</scope>
    <source>
        <strain evidence="2">PS312</strain>
    </source>
</reference>
<evidence type="ECO:0000313" key="1">
    <source>
        <dbReference type="EnsemblMetazoa" id="PPA36026.1"/>
    </source>
</evidence>
<gene>
    <name evidence="1" type="primary">WBGene00274395</name>
</gene>
<dbReference type="PROSITE" id="PS51257">
    <property type="entry name" value="PROKAR_LIPOPROTEIN"/>
    <property type="match status" value="1"/>
</dbReference>
<dbReference type="EnsemblMetazoa" id="PPA36026.1">
    <property type="protein sequence ID" value="PPA36026.1"/>
    <property type="gene ID" value="WBGene00274395"/>
</dbReference>
<organism evidence="1 2">
    <name type="scientific">Pristionchus pacificus</name>
    <name type="common">Parasitic nematode worm</name>
    <dbReference type="NCBI Taxonomy" id="54126"/>
    <lineage>
        <taxon>Eukaryota</taxon>
        <taxon>Metazoa</taxon>
        <taxon>Ecdysozoa</taxon>
        <taxon>Nematoda</taxon>
        <taxon>Chromadorea</taxon>
        <taxon>Rhabditida</taxon>
        <taxon>Rhabditina</taxon>
        <taxon>Diplogasteromorpha</taxon>
        <taxon>Diplogasteroidea</taxon>
        <taxon>Neodiplogasteridae</taxon>
        <taxon>Pristionchus</taxon>
    </lineage>
</organism>
<name>A0A2A6BNC6_PRIPA</name>
<accession>A0A8R1YTH1</accession>
<dbReference type="AlphaFoldDB" id="A0A2A6BNC6"/>
<evidence type="ECO:0000313" key="2">
    <source>
        <dbReference type="Proteomes" id="UP000005239"/>
    </source>
</evidence>
<proteinExistence type="predicted"/>
<sequence length="112" mass="12664">MVGVLKYAVVYFLVASISCYSLLSNETVLAEQNFLEDGNNVDANSKAKLYENEVTAFTTDYKIVCLIDTWVCEKVTSITAYRGNEVLYVRKMIEPAGLITDQLFDYKIAVKR</sequence>